<dbReference type="InterPro" id="IPR050177">
    <property type="entry name" value="Lipid_A_modif_metabolic_enz"/>
</dbReference>
<dbReference type="InterPro" id="IPR036291">
    <property type="entry name" value="NAD(P)-bd_dom_sf"/>
</dbReference>
<keyword evidence="4" id="KW-1185">Reference proteome</keyword>
<dbReference type="STRING" id="398580.Dshi_1958"/>
<dbReference type="InterPro" id="IPR001509">
    <property type="entry name" value="Epimerase_deHydtase"/>
</dbReference>
<gene>
    <name evidence="3" type="ordered locus">Dshi_1958</name>
</gene>
<accession>A8LP17</accession>
<dbReference type="HOGENOM" id="CLU_326994_0_0_5"/>
<feature type="domain" description="NAD-dependent epimerase/dehydratase" evidence="2">
    <location>
        <begin position="529"/>
        <end position="758"/>
    </location>
</feature>
<dbReference type="SUPFAM" id="SSF51735">
    <property type="entry name" value="NAD(P)-binding Rossmann-fold domains"/>
    <property type="match status" value="1"/>
</dbReference>
<feature type="region of interest" description="Disordered" evidence="1">
    <location>
        <begin position="832"/>
        <end position="880"/>
    </location>
</feature>
<dbReference type="PANTHER" id="PTHR43245">
    <property type="entry name" value="BIFUNCTIONAL POLYMYXIN RESISTANCE PROTEIN ARNA"/>
    <property type="match status" value="1"/>
</dbReference>
<evidence type="ECO:0000313" key="3">
    <source>
        <dbReference type="EMBL" id="ABV93699.1"/>
    </source>
</evidence>
<organism evidence="3 4">
    <name type="scientific">Dinoroseobacter shibae (strain DSM 16493 / NCIMB 14021 / DFL 12)</name>
    <dbReference type="NCBI Taxonomy" id="398580"/>
    <lineage>
        <taxon>Bacteria</taxon>
        <taxon>Pseudomonadati</taxon>
        <taxon>Pseudomonadota</taxon>
        <taxon>Alphaproteobacteria</taxon>
        <taxon>Rhodobacterales</taxon>
        <taxon>Roseobacteraceae</taxon>
        <taxon>Dinoroseobacter</taxon>
    </lineage>
</organism>
<name>A8LP17_DINSH</name>
<feature type="region of interest" description="Disordered" evidence="1">
    <location>
        <begin position="1"/>
        <end position="28"/>
    </location>
</feature>
<dbReference type="EMBL" id="CP000830">
    <property type="protein sequence ID" value="ABV93699.1"/>
    <property type="molecule type" value="Genomic_DNA"/>
</dbReference>
<proteinExistence type="predicted"/>
<dbReference type="Pfam" id="PF01370">
    <property type="entry name" value="Epimerase"/>
    <property type="match status" value="1"/>
</dbReference>
<dbReference type="Gene3D" id="3.40.50.720">
    <property type="entry name" value="NAD(P)-binding Rossmann-like Domain"/>
    <property type="match status" value="1"/>
</dbReference>
<dbReference type="KEGG" id="dsh:Dshi_1958"/>
<reference evidence="4" key="1">
    <citation type="journal article" date="2010" name="ISME J.">
        <title>The complete genome sequence of the algal symbiont Dinoroseobacter shibae: a hitchhiker's guide to life in the sea.</title>
        <authorList>
            <person name="Wagner-Dobler I."/>
            <person name="Ballhausen B."/>
            <person name="Berger M."/>
            <person name="Brinkhoff T."/>
            <person name="Buchholz I."/>
            <person name="Bunk B."/>
            <person name="Cypionka H."/>
            <person name="Daniel R."/>
            <person name="Drepper T."/>
            <person name="Gerdts G."/>
            <person name="Hahnke S."/>
            <person name="Han C."/>
            <person name="Jahn D."/>
            <person name="Kalhoefer D."/>
            <person name="Kiss H."/>
            <person name="Klenk H.P."/>
            <person name="Kyrpides N."/>
            <person name="Liebl W."/>
            <person name="Liesegang H."/>
            <person name="Meincke L."/>
            <person name="Pati A."/>
            <person name="Petersen J."/>
            <person name="Piekarski T."/>
            <person name="Pommerenke C."/>
            <person name="Pradella S."/>
            <person name="Pukall R."/>
            <person name="Rabus R."/>
            <person name="Stackebrandt E."/>
            <person name="Thole S."/>
            <person name="Thompson L."/>
            <person name="Tielen P."/>
            <person name="Tomasch J."/>
            <person name="von Jan M."/>
            <person name="Wanphrut N."/>
            <person name="Wichels A."/>
            <person name="Zech H."/>
            <person name="Simon M."/>
        </authorList>
    </citation>
    <scope>NUCLEOTIDE SEQUENCE [LARGE SCALE GENOMIC DNA]</scope>
    <source>
        <strain evidence="4">DSM 16493 / NCIMB 14021 / DFL 12</strain>
    </source>
</reference>
<sequence length="880" mass="96545">MRKEGGSDGVDPLRGVRPHPEAGPALTAGNFRRLAKNGIGDPANAYVHGMEYFEGRLYCGMTRNSFKLLNLFPPIDPPALDPWPVDVPPNVRDLDMQGQIWRWTPEDDSWEMAYRSPLIEGKTGEEAPRDLGYRGMRVFQGKSDRKPNLYVSTMSTVLRGCAAHVLRSEDGLNFEPACEPGIGNDNISTFRELVDFDGYLYAPPAGEGIQFNSNRTGVLKRSNDPRPGNWETACDLGFGDKTNNGIFMMAKANDQLYAGTFNNYEGYQVWTTPRCGDGPLQWRRVIEKGAYRGPLSEIAMGMVEFNGALYVGSSIQNGGYDRTNLVGPGAGEIIRIWPDDSWDLLIGMPRDTPQGFKYPLSGIAPGFDNIFSGYTWRMCVHDGWLYVTTFDWSVFLQYAHRPSPTAKRLVDAVSFEQLAEVGGGFELWRTKDGVNWQPVTINGLNNPYNYGGRTMVSTPHGLAVGTANVFGGKSPARFASGWQYVENPDGGTEILLGDHNIKPYETPAPVRSAEVADIAAPKRTRRCDIAITGCTGFIGTNLIPKLLAKGYTIRALVLPGTGDVLPDSPQIELIEGGLGDTDALARLVEGARVVLHMAARLAGSCTLVELRETNVEGTHNLIRAVNAAGACARFVFCSSVAAYQNQFAEAEWPIHESSALRVDGGHDLSDYGMTKIAGENLARFYGRKFGYEHAILRFALVYGVGDPLVDPMVKTEAPKPEFGKGQQGEQPRQFVHVTDAVEAILRACFEPGARNETFTVAGPDVITYRDMGRMTRIAIGKASKDDLDPDRTRVWRRYVQQYDISKGKNKLKFYPSVPFAEGLREIVEAAQAKGELPRPGQAPRLARPGVDRPQRVLTEGQGADAADLPQETRGAAISAE</sequence>
<evidence type="ECO:0000256" key="1">
    <source>
        <dbReference type="SAM" id="MobiDB-lite"/>
    </source>
</evidence>
<dbReference type="AlphaFoldDB" id="A8LP17"/>
<dbReference type="Proteomes" id="UP000006833">
    <property type="component" value="Chromosome"/>
</dbReference>
<protein>
    <submittedName>
        <fullName evidence="3">Putative NAD-dependent epimerase/dehydratase</fullName>
    </submittedName>
</protein>
<evidence type="ECO:0000313" key="4">
    <source>
        <dbReference type="Proteomes" id="UP000006833"/>
    </source>
</evidence>
<evidence type="ECO:0000259" key="2">
    <source>
        <dbReference type="Pfam" id="PF01370"/>
    </source>
</evidence>
<dbReference type="eggNOG" id="COG0451">
    <property type="taxonomic scope" value="Bacteria"/>
</dbReference>